<proteinExistence type="predicted"/>
<dbReference type="STRING" id="685588.A0A067T1T5"/>
<protein>
    <submittedName>
        <fullName evidence="1">Uncharacterized protein</fullName>
    </submittedName>
</protein>
<name>A0A067T1T5_GALM3</name>
<evidence type="ECO:0000313" key="2">
    <source>
        <dbReference type="Proteomes" id="UP000027222"/>
    </source>
</evidence>
<organism evidence="1 2">
    <name type="scientific">Galerina marginata (strain CBS 339.88)</name>
    <dbReference type="NCBI Taxonomy" id="685588"/>
    <lineage>
        <taxon>Eukaryota</taxon>
        <taxon>Fungi</taxon>
        <taxon>Dikarya</taxon>
        <taxon>Basidiomycota</taxon>
        <taxon>Agaricomycotina</taxon>
        <taxon>Agaricomycetes</taxon>
        <taxon>Agaricomycetidae</taxon>
        <taxon>Agaricales</taxon>
        <taxon>Agaricineae</taxon>
        <taxon>Strophariaceae</taxon>
        <taxon>Galerina</taxon>
    </lineage>
</organism>
<gene>
    <name evidence="1" type="ORF">GALMADRAFT_433037</name>
</gene>
<sequence>MDFGHKTFWHHLHKQRDELESILIDVERRAFELFLVSKNAMWVLDHQRSSSDTTLEECGVYDDEPILKPKKTVSSQTLDLEDIEDPLDVAIREKRDGLWEKIGTRLARYCAPARSQYYHERIQVICACFARAVHADPILMMLAQNYPHVMSIMKDASLDLPTVEKLWMAIKNLYVDDVRAAIDDVLHPVRLTGEYVVVCGIRLHKEPSGVSLPFHGWGHMTAVFPCYSCVRRVCKSVDDIVALTKYAHLSKAGLAQSHTKYDFDIEGSRTLALCGFVPNSIDSGGPRYYIEKDNRRTKGNKPLWRESKTNHVICAGLSLTDPKTQVFVNACLRHPNFMVLCRKGADGRPIRSKPLCGTEYRMADTRAGLKNAKWDPTSAVLFVDTVLEEARPLIFADKHLGDCFQIVIVNGGEGEVEDFVERLNQVWYQVYEVDNFTELVALIVQPYADDKELEVDDDEASDAVHIVPNVEPDVSKSYSELWNRAPRSGRLVDDEMGVEAITNY</sequence>
<keyword evidence="2" id="KW-1185">Reference proteome</keyword>
<evidence type="ECO:0000313" key="1">
    <source>
        <dbReference type="EMBL" id="KDR77160.1"/>
    </source>
</evidence>
<accession>A0A067T1T5</accession>
<reference evidence="2" key="1">
    <citation type="journal article" date="2014" name="Proc. Natl. Acad. Sci. U.S.A.">
        <title>Extensive sampling of basidiomycete genomes demonstrates inadequacy of the white-rot/brown-rot paradigm for wood decay fungi.</title>
        <authorList>
            <person name="Riley R."/>
            <person name="Salamov A.A."/>
            <person name="Brown D.W."/>
            <person name="Nagy L.G."/>
            <person name="Floudas D."/>
            <person name="Held B.W."/>
            <person name="Levasseur A."/>
            <person name="Lombard V."/>
            <person name="Morin E."/>
            <person name="Otillar R."/>
            <person name="Lindquist E.A."/>
            <person name="Sun H."/>
            <person name="LaButti K.M."/>
            <person name="Schmutz J."/>
            <person name="Jabbour D."/>
            <person name="Luo H."/>
            <person name="Baker S.E."/>
            <person name="Pisabarro A.G."/>
            <person name="Walton J.D."/>
            <person name="Blanchette R.A."/>
            <person name="Henrissat B."/>
            <person name="Martin F."/>
            <person name="Cullen D."/>
            <person name="Hibbett D.S."/>
            <person name="Grigoriev I.V."/>
        </authorList>
    </citation>
    <scope>NUCLEOTIDE SEQUENCE [LARGE SCALE GENOMIC DNA]</scope>
    <source>
        <strain evidence="2">CBS 339.88</strain>
    </source>
</reference>
<dbReference type="EMBL" id="KL142377">
    <property type="protein sequence ID" value="KDR77160.1"/>
    <property type="molecule type" value="Genomic_DNA"/>
</dbReference>
<dbReference type="HOGENOM" id="CLU_462355_0_0_1"/>
<dbReference type="AlphaFoldDB" id="A0A067T1T5"/>
<dbReference type="Proteomes" id="UP000027222">
    <property type="component" value="Unassembled WGS sequence"/>
</dbReference>
<dbReference type="OrthoDB" id="2851073at2759"/>